<accession>I1C1F4</accession>
<evidence type="ECO:0000313" key="1">
    <source>
        <dbReference type="EMBL" id="EIE82284.1"/>
    </source>
</evidence>
<keyword evidence="2" id="KW-1185">Reference proteome</keyword>
<dbReference type="VEuPathDB" id="FungiDB:RO3G_06989"/>
<reference evidence="1 2" key="1">
    <citation type="journal article" date="2009" name="PLoS Genet.">
        <title>Genomic analysis of the basal lineage fungus Rhizopus oryzae reveals a whole-genome duplication.</title>
        <authorList>
            <person name="Ma L.-J."/>
            <person name="Ibrahim A.S."/>
            <person name="Skory C."/>
            <person name="Grabherr M.G."/>
            <person name="Burger G."/>
            <person name="Butler M."/>
            <person name="Elias M."/>
            <person name="Idnurm A."/>
            <person name="Lang B.F."/>
            <person name="Sone T."/>
            <person name="Abe A."/>
            <person name="Calvo S.E."/>
            <person name="Corrochano L.M."/>
            <person name="Engels R."/>
            <person name="Fu J."/>
            <person name="Hansberg W."/>
            <person name="Kim J.-M."/>
            <person name="Kodira C.D."/>
            <person name="Koehrsen M.J."/>
            <person name="Liu B."/>
            <person name="Miranda-Saavedra D."/>
            <person name="O'Leary S."/>
            <person name="Ortiz-Castellanos L."/>
            <person name="Poulter R."/>
            <person name="Rodriguez-Romero J."/>
            <person name="Ruiz-Herrera J."/>
            <person name="Shen Y.-Q."/>
            <person name="Zeng Q."/>
            <person name="Galagan J."/>
            <person name="Birren B.W."/>
            <person name="Cuomo C.A."/>
            <person name="Wickes B.L."/>
        </authorList>
    </citation>
    <scope>NUCLEOTIDE SEQUENCE [LARGE SCALE GENOMIC DNA]</scope>
    <source>
        <strain evidence="2">RA 99-880 / ATCC MYA-4621 / FGSC 9543 / NRRL 43880</strain>
    </source>
</reference>
<dbReference type="EMBL" id="CH476736">
    <property type="protein sequence ID" value="EIE82284.1"/>
    <property type="molecule type" value="Genomic_DNA"/>
</dbReference>
<dbReference type="Proteomes" id="UP000009138">
    <property type="component" value="Unassembled WGS sequence"/>
</dbReference>
<organism evidence="1 2">
    <name type="scientific">Rhizopus delemar (strain RA 99-880 / ATCC MYA-4621 / FGSC 9543 / NRRL 43880)</name>
    <name type="common">Mucormycosis agent</name>
    <name type="synonym">Rhizopus arrhizus var. delemar</name>
    <dbReference type="NCBI Taxonomy" id="246409"/>
    <lineage>
        <taxon>Eukaryota</taxon>
        <taxon>Fungi</taxon>
        <taxon>Fungi incertae sedis</taxon>
        <taxon>Mucoromycota</taxon>
        <taxon>Mucoromycotina</taxon>
        <taxon>Mucoromycetes</taxon>
        <taxon>Mucorales</taxon>
        <taxon>Mucorineae</taxon>
        <taxon>Rhizopodaceae</taxon>
        <taxon>Rhizopus</taxon>
    </lineage>
</organism>
<dbReference type="AlphaFoldDB" id="I1C1F4"/>
<name>I1C1F4_RHIO9</name>
<gene>
    <name evidence="1" type="ORF">RO3G_06989</name>
</gene>
<evidence type="ECO:0000313" key="2">
    <source>
        <dbReference type="Proteomes" id="UP000009138"/>
    </source>
</evidence>
<protein>
    <submittedName>
        <fullName evidence="1">Uncharacterized protein</fullName>
    </submittedName>
</protein>
<sequence>MPCNTNILHKRLDDAILTTLESNIYCNMNG</sequence>
<dbReference type="InParanoid" id="I1C1F4"/>
<proteinExistence type="predicted"/>
<dbReference type="RefSeq" id="XP_067517680.1">
    <property type="nucleotide sequence ID" value="XM_067661579.1"/>
</dbReference>
<dbReference type="GeneID" id="93613960"/>